<accession>A0A9F5ILF6</accession>
<dbReference type="OrthoDB" id="8951891at2759"/>
<feature type="chain" id="PRO_5039910505" description="Angiopoietin-like protein 8" evidence="2">
    <location>
        <begin position="18"/>
        <end position="232"/>
    </location>
</feature>
<evidence type="ECO:0000313" key="4">
    <source>
        <dbReference type="RefSeq" id="XP_025019048.1"/>
    </source>
</evidence>
<dbReference type="PANTHER" id="PTHR21463">
    <property type="entry name" value="ANGIOPOIETIN-LIKE PROTEIN 8"/>
    <property type="match status" value="1"/>
</dbReference>
<organism evidence="3 4">
    <name type="scientific">Python bivittatus</name>
    <name type="common">Burmese python</name>
    <name type="synonym">Python molurus bivittatus</name>
    <dbReference type="NCBI Taxonomy" id="176946"/>
    <lineage>
        <taxon>Eukaryota</taxon>
        <taxon>Metazoa</taxon>
        <taxon>Chordata</taxon>
        <taxon>Craniata</taxon>
        <taxon>Vertebrata</taxon>
        <taxon>Euteleostomi</taxon>
        <taxon>Lepidosauria</taxon>
        <taxon>Squamata</taxon>
        <taxon>Bifurcata</taxon>
        <taxon>Unidentata</taxon>
        <taxon>Episquamata</taxon>
        <taxon>Toxicofera</taxon>
        <taxon>Serpentes</taxon>
        <taxon>Henophidia</taxon>
        <taxon>Pythonidae</taxon>
        <taxon>Python</taxon>
    </lineage>
</organism>
<feature type="signal peptide" evidence="2">
    <location>
        <begin position="1"/>
        <end position="17"/>
    </location>
</feature>
<name>A0A9F5ILF6_PYTBI</name>
<keyword evidence="3" id="KW-1185">Reference proteome</keyword>
<protein>
    <recommendedName>
        <fullName evidence="5">Angiopoietin-like protein 8</fullName>
    </recommendedName>
</protein>
<gene>
    <name evidence="4" type="primary">LOC112540060</name>
</gene>
<sequence>MLASIFLSLLMSQVVTPAPSLMGLQQVALQEEVSVLVNGVLQFSQALHNLYNSMAQKFDTIKQRTDFYQQGLKVLDHQIQSIQLDQNGIRGIIKGLKAEGTRLKQQSQAKKEELQKMLVSHQNTLLQVKVLEEKLSSMDHQDVQNKEWEFAAVKAHVQQQNLTIWFLLGATKQQQEQMAEQAKQLLRIQEQHINELHSLHRWLHVRKQIVPYKQLPLIPCLHSHRLRDIKPT</sequence>
<evidence type="ECO:0000256" key="2">
    <source>
        <dbReference type="SAM" id="SignalP"/>
    </source>
</evidence>
<evidence type="ECO:0000313" key="3">
    <source>
        <dbReference type="Proteomes" id="UP000695026"/>
    </source>
</evidence>
<dbReference type="Proteomes" id="UP000695026">
    <property type="component" value="Unplaced"/>
</dbReference>
<feature type="coiled-coil region" evidence="1">
    <location>
        <begin position="93"/>
        <end position="124"/>
    </location>
</feature>
<dbReference type="KEGG" id="pbi:112540060"/>
<dbReference type="AlphaFoldDB" id="A0A9F5ILF6"/>
<dbReference type="GO" id="GO:0070328">
    <property type="term" value="P:triglyceride homeostasis"/>
    <property type="evidence" value="ECO:0007669"/>
    <property type="project" value="InterPro"/>
</dbReference>
<dbReference type="InterPro" id="IPR026614">
    <property type="entry name" value="ANGPTL8"/>
</dbReference>
<reference evidence="4" key="1">
    <citation type="submission" date="2025-08" db="UniProtKB">
        <authorList>
            <consortium name="RefSeq"/>
        </authorList>
    </citation>
    <scope>IDENTIFICATION</scope>
    <source>
        <tissue evidence="4">Liver</tissue>
    </source>
</reference>
<dbReference type="GeneID" id="112540060"/>
<dbReference type="OMA" id="SHIVWAL"/>
<dbReference type="GO" id="GO:0019216">
    <property type="term" value="P:regulation of lipid metabolic process"/>
    <property type="evidence" value="ECO:0007669"/>
    <property type="project" value="InterPro"/>
</dbReference>
<dbReference type="RefSeq" id="XP_025019048.1">
    <property type="nucleotide sequence ID" value="XM_025163280.1"/>
</dbReference>
<dbReference type="PANTHER" id="PTHR21463:SF0">
    <property type="entry name" value="ANGIOPOIETIN-LIKE PROTEIN 8"/>
    <property type="match status" value="1"/>
</dbReference>
<evidence type="ECO:0008006" key="5">
    <source>
        <dbReference type="Google" id="ProtNLM"/>
    </source>
</evidence>
<proteinExistence type="predicted"/>
<keyword evidence="2" id="KW-0732">Signal</keyword>
<evidence type="ECO:0000256" key="1">
    <source>
        <dbReference type="SAM" id="Coils"/>
    </source>
</evidence>
<keyword evidence="1" id="KW-0175">Coiled coil</keyword>